<sequence>MRGDAMTLLKTLLLTLAAGWLPHAAAAQPAAPAVLTSPAILSAKAGGAVMLALAQAGPRLVAVGERGIVLLSDDNGNSWRQAPTPVQVSLVAVQFVTPQLGWAVGHLGVVLHTDDGGLTWRKQFDGVQAADTLARAAATPAEASAAAQLQADGPDKPFLDLYFADASNGYIVGAYNLLFRTGDGGRSWQPWQQHVANPKSLHLYGMRAAGGALYLAGEQGTLFRSLDGGASFDTLASPYKGSYFGLLTAPGGELVAYGLRGSAWWSGDQGRSWTQVQTGVQQAITAGIALADGSLALLSQGGDVLLSRDQGRSFTRQPQSRPLPAAALAQAADGALVVAGLRGVTRLASSTK</sequence>
<dbReference type="GO" id="GO:0009523">
    <property type="term" value="C:photosystem II"/>
    <property type="evidence" value="ECO:0007669"/>
    <property type="project" value="UniProtKB-KW"/>
</dbReference>
<feature type="signal peptide" evidence="3">
    <location>
        <begin position="1"/>
        <end position="26"/>
    </location>
</feature>
<reference evidence="5 6" key="1">
    <citation type="submission" date="2019-11" db="EMBL/GenBank/DDBJ databases">
        <title>Type strains purchased from KCTC, JCM and DSMZ.</title>
        <authorList>
            <person name="Lu H."/>
        </authorList>
    </citation>
    <scope>NUCLEOTIDE SEQUENCE [LARGE SCALE GENOMIC DNA]</scope>
    <source>
        <strain evidence="5 6">KCTC 22382</strain>
    </source>
</reference>
<evidence type="ECO:0000313" key="5">
    <source>
        <dbReference type="EMBL" id="MTV41244.1"/>
    </source>
</evidence>
<organism evidence="5 6">
    <name type="scientific">Duganella radicis</name>
    <dbReference type="NCBI Taxonomy" id="551988"/>
    <lineage>
        <taxon>Bacteria</taxon>
        <taxon>Pseudomonadati</taxon>
        <taxon>Pseudomonadota</taxon>
        <taxon>Betaproteobacteria</taxon>
        <taxon>Burkholderiales</taxon>
        <taxon>Oxalobacteraceae</taxon>
        <taxon>Telluria group</taxon>
        <taxon>Duganella</taxon>
    </lineage>
</organism>
<keyword evidence="6" id="KW-1185">Reference proteome</keyword>
<feature type="chain" id="PRO_5026758824" evidence="3">
    <location>
        <begin position="27"/>
        <end position="352"/>
    </location>
</feature>
<dbReference type="PANTHER" id="PTHR47199">
    <property type="entry name" value="PHOTOSYSTEM II STABILITY/ASSEMBLY FACTOR HCF136, CHLOROPLASTIC"/>
    <property type="match status" value="1"/>
</dbReference>
<dbReference type="PANTHER" id="PTHR47199:SF2">
    <property type="entry name" value="PHOTOSYSTEM II STABILITY_ASSEMBLY FACTOR HCF136, CHLOROPLASTIC"/>
    <property type="match status" value="1"/>
</dbReference>
<dbReference type="OrthoDB" id="9767885at2"/>
<keyword evidence="1" id="KW-0602">Photosynthesis</keyword>
<dbReference type="AlphaFoldDB" id="A0A6L6PQY0"/>
<keyword evidence="3" id="KW-0732">Signal</keyword>
<comment type="caution">
    <text evidence="5">The sequence shown here is derived from an EMBL/GenBank/DDBJ whole genome shotgun (WGS) entry which is preliminary data.</text>
</comment>
<dbReference type="InterPro" id="IPR028203">
    <property type="entry name" value="PSII_CF48-like_dom"/>
</dbReference>
<evidence type="ECO:0000256" key="1">
    <source>
        <dbReference type="ARBA" id="ARBA00022531"/>
    </source>
</evidence>
<proteinExistence type="predicted"/>
<dbReference type="Proteomes" id="UP000475582">
    <property type="component" value="Unassembled WGS sequence"/>
</dbReference>
<protein>
    <submittedName>
        <fullName evidence="5">Glycosyl hydrolase</fullName>
    </submittedName>
</protein>
<keyword evidence="5" id="KW-0378">Hydrolase</keyword>
<evidence type="ECO:0000313" key="6">
    <source>
        <dbReference type="Proteomes" id="UP000475582"/>
    </source>
</evidence>
<dbReference type="GO" id="GO:0016787">
    <property type="term" value="F:hydrolase activity"/>
    <property type="evidence" value="ECO:0007669"/>
    <property type="project" value="UniProtKB-KW"/>
</dbReference>
<dbReference type="SUPFAM" id="SSF110296">
    <property type="entry name" value="Oligoxyloglucan reducing end-specific cellobiohydrolase"/>
    <property type="match status" value="1"/>
</dbReference>
<dbReference type="InterPro" id="IPR015943">
    <property type="entry name" value="WD40/YVTN_repeat-like_dom_sf"/>
</dbReference>
<dbReference type="EMBL" id="WNKY01000051">
    <property type="protein sequence ID" value="MTV41244.1"/>
    <property type="molecule type" value="Genomic_DNA"/>
</dbReference>
<evidence type="ECO:0000256" key="3">
    <source>
        <dbReference type="SAM" id="SignalP"/>
    </source>
</evidence>
<dbReference type="GO" id="GO:0015979">
    <property type="term" value="P:photosynthesis"/>
    <property type="evidence" value="ECO:0007669"/>
    <property type="project" value="UniProtKB-KW"/>
</dbReference>
<keyword evidence="2" id="KW-0604">Photosystem II</keyword>
<accession>A0A6L6PQY0</accession>
<feature type="domain" description="Photosynthesis system II assembly factor Ycf48/Hcf136-like" evidence="4">
    <location>
        <begin position="155"/>
        <end position="235"/>
    </location>
</feature>
<gene>
    <name evidence="5" type="ORF">GM676_27140</name>
</gene>
<evidence type="ECO:0000256" key="2">
    <source>
        <dbReference type="ARBA" id="ARBA00023276"/>
    </source>
</evidence>
<name>A0A6L6PQY0_9BURK</name>
<dbReference type="Pfam" id="PF14870">
    <property type="entry name" value="PSII_BNR"/>
    <property type="match status" value="1"/>
</dbReference>
<evidence type="ECO:0000259" key="4">
    <source>
        <dbReference type="Pfam" id="PF14870"/>
    </source>
</evidence>
<dbReference type="Gene3D" id="2.130.10.10">
    <property type="entry name" value="YVTN repeat-like/Quinoprotein amine dehydrogenase"/>
    <property type="match status" value="2"/>
</dbReference>